<dbReference type="OrthoDB" id="70142at2759"/>
<dbReference type="AlphaFoldDB" id="A0A9P0KR69"/>
<name>A0A9P0KR69_ACAOB</name>
<gene>
    <name evidence="1" type="ORF">ACAOBT_LOCUS13133</name>
</gene>
<dbReference type="EMBL" id="CAKOFQ010006871">
    <property type="protein sequence ID" value="CAH1978270.1"/>
    <property type="molecule type" value="Genomic_DNA"/>
</dbReference>
<evidence type="ECO:0000313" key="1">
    <source>
        <dbReference type="EMBL" id="CAH1978270.1"/>
    </source>
</evidence>
<organism evidence="1 2">
    <name type="scientific">Acanthoscelides obtectus</name>
    <name type="common">Bean weevil</name>
    <name type="synonym">Bruchus obtectus</name>
    <dbReference type="NCBI Taxonomy" id="200917"/>
    <lineage>
        <taxon>Eukaryota</taxon>
        <taxon>Metazoa</taxon>
        <taxon>Ecdysozoa</taxon>
        <taxon>Arthropoda</taxon>
        <taxon>Hexapoda</taxon>
        <taxon>Insecta</taxon>
        <taxon>Pterygota</taxon>
        <taxon>Neoptera</taxon>
        <taxon>Endopterygota</taxon>
        <taxon>Coleoptera</taxon>
        <taxon>Polyphaga</taxon>
        <taxon>Cucujiformia</taxon>
        <taxon>Chrysomeloidea</taxon>
        <taxon>Chrysomelidae</taxon>
        <taxon>Bruchinae</taxon>
        <taxon>Bruchini</taxon>
        <taxon>Acanthoscelides</taxon>
    </lineage>
</organism>
<reference evidence="1" key="1">
    <citation type="submission" date="2022-03" db="EMBL/GenBank/DDBJ databases">
        <authorList>
            <person name="Sayadi A."/>
        </authorList>
    </citation>
    <scope>NUCLEOTIDE SEQUENCE</scope>
</reference>
<accession>A0A9P0KR69</accession>
<dbReference type="Proteomes" id="UP001152888">
    <property type="component" value="Unassembled WGS sequence"/>
</dbReference>
<proteinExistence type="predicted"/>
<keyword evidence="2" id="KW-1185">Reference proteome</keyword>
<evidence type="ECO:0000313" key="2">
    <source>
        <dbReference type="Proteomes" id="UP001152888"/>
    </source>
</evidence>
<comment type="caution">
    <text evidence="1">The sequence shown here is derived from an EMBL/GenBank/DDBJ whole genome shotgun (WGS) entry which is preliminary data.</text>
</comment>
<protein>
    <submittedName>
        <fullName evidence="1">Uncharacterized protein</fullName>
    </submittedName>
</protein>
<sequence>MGAAIMLLQMYTSTPVTRVNQITVVQYTSIVFHAVCIQTSEKFWKMSWERQLNRIMCFLHLSQIILSFV</sequence>